<dbReference type="PANTHER" id="PTHR11999">
    <property type="entry name" value="GROUP II PYRIDOXAL-5-PHOSPHATE DECARBOXYLASE"/>
    <property type="match status" value="1"/>
</dbReference>
<reference evidence="4" key="1">
    <citation type="submission" date="2022-03" db="EMBL/GenBank/DDBJ databases">
        <title>A functionally conserved STORR gene fusion in Papaver species that diverged 16.8 million years ago.</title>
        <authorList>
            <person name="Catania T."/>
        </authorList>
    </citation>
    <scope>NUCLEOTIDE SEQUENCE</scope>
    <source>
        <strain evidence="4">S-191538</strain>
    </source>
</reference>
<evidence type="ECO:0000256" key="1">
    <source>
        <dbReference type="ARBA" id="ARBA00011738"/>
    </source>
</evidence>
<dbReference type="InterPro" id="IPR010977">
    <property type="entry name" value="Aromatic_deC"/>
</dbReference>
<comment type="caution">
    <text evidence="4">The sequence shown here is derived from an EMBL/GenBank/DDBJ whole genome shotgun (WGS) entry which is preliminary data.</text>
</comment>
<keyword evidence="3" id="KW-1133">Transmembrane helix</keyword>
<accession>A0AA41UW16</accession>
<dbReference type="Gene3D" id="1.20.1340.10">
    <property type="entry name" value="dopa decarboxylase, N-terminal domain"/>
    <property type="match status" value="1"/>
</dbReference>
<keyword evidence="2" id="KW-0210">Decarboxylase</keyword>
<dbReference type="GO" id="GO:0005737">
    <property type="term" value="C:cytoplasm"/>
    <property type="evidence" value="ECO:0007669"/>
    <property type="project" value="TreeGrafter"/>
</dbReference>
<evidence type="ECO:0000313" key="4">
    <source>
        <dbReference type="EMBL" id="MCL7022699.1"/>
    </source>
</evidence>
<dbReference type="Proteomes" id="UP001177140">
    <property type="component" value="Unassembled WGS sequence"/>
</dbReference>
<feature type="transmembrane region" description="Helical" evidence="3">
    <location>
        <begin position="83"/>
        <end position="107"/>
    </location>
</feature>
<gene>
    <name evidence="4" type="ORF">MKW94_011103</name>
</gene>
<name>A0AA41UW16_PAPNU</name>
<dbReference type="PANTHER" id="PTHR11999:SF96">
    <property type="entry name" value="TYROSINE DECARBOXYLASE"/>
    <property type="match status" value="1"/>
</dbReference>
<dbReference type="EMBL" id="JAJJMA010013985">
    <property type="protein sequence ID" value="MCL7022699.1"/>
    <property type="molecule type" value="Genomic_DNA"/>
</dbReference>
<keyword evidence="5" id="KW-1185">Reference proteome</keyword>
<sequence>MGSLPTGNLESLLMWSQNPLDPDEFRRQGHMIIDFLADHYNVESYPVRSQVEPGYLRKRLQESAPNNPLKTFFKMSLMTSSMFLLIGRVQTILLIFLLVVPLLGSLAKCLVVDLMVWDSIGCLHQLQLS</sequence>
<dbReference type="AlphaFoldDB" id="A0AA41UW16"/>
<evidence type="ECO:0000313" key="5">
    <source>
        <dbReference type="Proteomes" id="UP001177140"/>
    </source>
</evidence>
<evidence type="ECO:0000256" key="3">
    <source>
        <dbReference type="SAM" id="Phobius"/>
    </source>
</evidence>
<keyword evidence="3" id="KW-0472">Membrane</keyword>
<keyword evidence="3" id="KW-0812">Transmembrane</keyword>
<protein>
    <submittedName>
        <fullName evidence="4">Uncharacterized protein</fullName>
    </submittedName>
</protein>
<dbReference type="GO" id="GO:0016831">
    <property type="term" value="F:carboxy-lyase activity"/>
    <property type="evidence" value="ECO:0007669"/>
    <property type="project" value="TreeGrafter"/>
</dbReference>
<organism evidence="4 5">
    <name type="scientific">Papaver nudicaule</name>
    <name type="common">Iceland poppy</name>
    <dbReference type="NCBI Taxonomy" id="74823"/>
    <lineage>
        <taxon>Eukaryota</taxon>
        <taxon>Viridiplantae</taxon>
        <taxon>Streptophyta</taxon>
        <taxon>Embryophyta</taxon>
        <taxon>Tracheophyta</taxon>
        <taxon>Spermatophyta</taxon>
        <taxon>Magnoliopsida</taxon>
        <taxon>Ranunculales</taxon>
        <taxon>Papaveraceae</taxon>
        <taxon>Papaveroideae</taxon>
        <taxon>Papaver</taxon>
    </lineage>
</organism>
<proteinExistence type="predicted"/>
<keyword evidence="2" id="KW-0456">Lyase</keyword>
<evidence type="ECO:0000256" key="2">
    <source>
        <dbReference type="ARBA" id="ARBA00022793"/>
    </source>
</evidence>
<comment type="subunit">
    <text evidence="1">Homodimer.</text>
</comment>